<dbReference type="InterPro" id="IPR001264">
    <property type="entry name" value="Glyco_trans_51"/>
</dbReference>
<evidence type="ECO:0000256" key="3">
    <source>
        <dbReference type="ARBA" id="ARBA00007090"/>
    </source>
</evidence>
<dbReference type="InterPro" id="IPR012338">
    <property type="entry name" value="Beta-lactam/transpept-like"/>
</dbReference>
<dbReference type="SUPFAM" id="SSF53955">
    <property type="entry name" value="Lysozyme-like"/>
    <property type="match status" value="1"/>
</dbReference>
<comment type="pathway">
    <text evidence="26">Glycan biosynthesis.</text>
</comment>
<dbReference type="GO" id="GO:0005886">
    <property type="term" value="C:plasma membrane"/>
    <property type="evidence" value="ECO:0007669"/>
    <property type="project" value="UniProtKB-SubCell"/>
</dbReference>
<comment type="similarity">
    <text evidence="3">In the C-terminal section; belongs to the transpeptidase family.</text>
</comment>
<dbReference type="Gene3D" id="2.40.50.140">
    <property type="entry name" value="Nucleic acid-binding proteins"/>
    <property type="match status" value="1"/>
</dbReference>
<evidence type="ECO:0000256" key="25">
    <source>
        <dbReference type="ARBA" id="ARBA00049902"/>
    </source>
</evidence>
<evidence type="ECO:0000256" key="21">
    <source>
        <dbReference type="ARBA" id="ARBA00023268"/>
    </source>
</evidence>
<evidence type="ECO:0000256" key="10">
    <source>
        <dbReference type="ARBA" id="ARBA00022670"/>
    </source>
</evidence>
<dbReference type="GO" id="GO:0008658">
    <property type="term" value="F:penicillin binding"/>
    <property type="evidence" value="ECO:0007669"/>
    <property type="project" value="InterPro"/>
</dbReference>
<dbReference type="InterPro" id="IPR012340">
    <property type="entry name" value="NA-bd_OB-fold"/>
</dbReference>
<protein>
    <recommendedName>
        <fullName evidence="6">Penicillin-binding protein 1A</fullName>
        <ecNumber evidence="24">2.4.99.28</ecNumber>
        <ecNumber evidence="5">3.4.16.4</ecNumber>
    </recommendedName>
</protein>
<dbReference type="Pfam" id="PF00905">
    <property type="entry name" value="Transpeptidase"/>
    <property type="match status" value="1"/>
</dbReference>
<evidence type="ECO:0000256" key="17">
    <source>
        <dbReference type="ARBA" id="ARBA00022984"/>
    </source>
</evidence>
<evidence type="ECO:0000256" key="27">
    <source>
        <dbReference type="SAM" id="MobiDB-lite"/>
    </source>
</evidence>
<accession>A0A9W7TUN0</accession>
<evidence type="ECO:0000259" key="28">
    <source>
        <dbReference type="Pfam" id="PF00905"/>
    </source>
</evidence>
<evidence type="ECO:0000256" key="19">
    <source>
        <dbReference type="ARBA" id="ARBA00023136"/>
    </source>
</evidence>
<comment type="similarity">
    <text evidence="4">In the N-terminal section; belongs to the glycosyltransferase 51 family.</text>
</comment>
<keyword evidence="11" id="KW-0328">Glycosyltransferase</keyword>
<dbReference type="InterPro" id="IPR050396">
    <property type="entry name" value="Glycosyltr_51/Transpeptidase"/>
</dbReference>
<dbReference type="GO" id="GO:0071555">
    <property type="term" value="P:cell wall organization"/>
    <property type="evidence" value="ECO:0007669"/>
    <property type="project" value="UniProtKB-KW"/>
</dbReference>
<evidence type="ECO:0000256" key="4">
    <source>
        <dbReference type="ARBA" id="ARBA00007739"/>
    </source>
</evidence>
<evidence type="ECO:0000256" key="24">
    <source>
        <dbReference type="ARBA" id="ARBA00044770"/>
    </source>
</evidence>
<comment type="pathway">
    <text evidence="2">Cell wall biogenesis; peptidoglycan biosynthesis.</text>
</comment>
<keyword evidence="20" id="KW-0046">Antibiotic resistance</keyword>
<evidence type="ECO:0000256" key="13">
    <source>
        <dbReference type="ARBA" id="ARBA00022692"/>
    </source>
</evidence>
<evidence type="ECO:0000256" key="1">
    <source>
        <dbReference type="ARBA" id="ARBA00004249"/>
    </source>
</evidence>
<dbReference type="EMBL" id="QOKW01000015">
    <property type="protein sequence ID" value="KAA0678798.1"/>
    <property type="molecule type" value="Genomic_DNA"/>
</dbReference>
<keyword evidence="21" id="KW-0511">Multifunctional enzyme</keyword>
<keyword evidence="18" id="KW-1133">Transmembrane helix</keyword>
<keyword evidence="14" id="KW-0378">Hydrolase</keyword>
<dbReference type="InterPro" id="IPR036950">
    <property type="entry name" value="PBP_transglycosylase"/>
</dbReference>
<dbReference type="FunFam" id="1.10.3810.10:FF:000003">
    <property type="entry name" value="Penicillin-binding protein 1a"/>
    <property type="match status" value="1"/>
</dbReference>
<keyword evidence="7" id="KW-1003">Cell membrane</keyword>
<evidence type="ECO:0000256" key="20">
    <source>
        <dbReference type="ARBA" id="ARBA00023251"/>
    </source>
</evidence>
<dbReference type="Pfam" id="PF17092">
    <property type="entry name" value="PCB_OB"/>
    <property type="match status" value="1"/>
</dbReference>
<dbReference type="PANTHER" id="PTHR32282:SF27">
    <property type="entry name" value="PENICILLIN-BINDING PROTEIN 1A"/>
    <property type="match status" value="1"/>
</dbReference>
<dbReference type="EC" id="2.4.99.28" evidence="24"/>
<dbReference type="NCBIfam" id="TIGR02074">
    <property type="entry name" value="PBP_1a_fam"/>
    <property type="match status" value="1"/>
</dbReference>
<feature type="domain" description="Penicillin-binding protein OB-like" evidence="30">
    <location>
        <begin position="320"/>
        <end position="436"/>
    </location>
</feature>
<dbReference type="GO" id="GO:0009252">
    <property type="term" value="P:peptidoglycan biosynthetic process"/>
    <property type="evidence" value="ECO:0007669"/>
    <property type="project" value="UniProtKB-KW"/>
</dbReference>
<evidence type="ECO:0000256" key="23">
    <source>
        <dbReference type="ARBA" id="ARBA00034000"/>
    </source>
</evidence>
<evidence type="ECO:0000256" key="8">
    <source>
        <dbReference type="ARBA" id="ARBA00022519"/>
    </source>
</evidence>
<feature type="domain" description="Penicillin-binding protein transpeptidase" evidence="28">
    <location>
        <begin position="438"/>
        <end position="732"/>
    </location>
</feature>
<evidence type="ECO:0000256" key="7">
    <source>
        <dbReference type="ARBA" id="ARBA00022475"/>
    </source>
</evidence>
<dbReference type="Pfam" id="PF00912">
    <property type="entry name" value="Transgly"/>
    <property type="match status" value="1"/>
</dbReference>
<evidence type="ECO:0000313" key="32">
    <source>
        <dbReference type="Proteomes" id="UP000480854"/>
    </source>
</evidence>
<dbReference type="EC" id="3.4.16.4" evidence="5"/>
<organism evidence="31 32">
    <name type="scientific">Roseomonas genomospecies 6</name>
    <dbReference type="NCBI Taxonomy" id="214106"/>
    <lineage>
        <taxon>Bacteria</taxon>
        <taxon>Pseudomonadati</taxon>
        <taxon>Pseudomonadota</taxon>
        <taxon>Alphaproteobacteria</taxon>
        <taxon>Acetobacterales</taxon>
        <taxon>Roseomonadaceae</taxon>
        <taxon>Roseomonas</taxon>
    </lineage>
</organism>
<keyword evidence="8" id="KW-0997">Cell inner membrane</keyword>
<keyword evidence="9" id="KW-0121">Carboxypeptidase</keyword>
<comment type="caution">
    <text evidence="31">The sequence shown here is derived from an EMBL/GenBank/DDBJ whole genome shotgun (WGS) entry which is preliminary data.</text>
</comment>
<feature type="region of interest" description="Disordered" evidence="27">
    <location>
        <begin position="796"/>
        <end position="836"/>
    </location>
</feature>
<dbReference type="Gene3D" id="1.10.3810.10">
    <property type="entry name" value="Biosynthetic peptidoglycan transglycosylase-like"/>
    <property type="match status" value="1"/>
</dbReference>
<dbReference type="GO" id="GO:0030288">
    <property type="term" value="C:outer membrane-bounded periplasmic space"/>
    <property type="evidence" value="ECO:0007669"/>
    <property type="project" value="TreeGrafter"/>
</dbReference>
<evidence type="ECO:0000256" key="12">
    <source>
        <dbReference type="ARBA" id="ARBA00022679"/>
    </source>
</evidence>
<dbReference type="GO" id="GO:0008955">
    <property type="term" value="F:peptidoglycan glycosyltransferase activity"/>
    <property type="evidence" value="ECO:0007669"/>
    <property type="project" value="UniProtKB-EC"/>
</dbReference>
<evidence type="ECO:0000256" key="5">
    <source>
        <dbReference type="ARBA" id="ARBA00012448"/>
    </source>
</evidence>
<keyword evidence="17" id="KW-0573">Peptidoglycan synthesis</keyword>
<keyword evidence="19" id="KW-0472">Membrane</keyword>
<evidence type="ECO:0000256" key="9">
    <source>
        <dbReference type="ARBA" id="ARBA00022645"/>
    </source>
</evidence>
<dbReference type="GO" id="GO:0008360">
    <property type="term" value="P:regulation of cell shape"/>
    <property type="evidence" value="ECO:0007669"/>
    <property type="project" value="UniProtKB-KW"/>
</dbReference>
<keyword evidence="22" id="KW-0961">Cell wall biogenesis/degradation</keyword>
<keyword evidence="12" id="KW-0808">Transferase</keyword>
<dbReference type="OrthoDB" id="9766909at2"/>
<dbReference type="GO" id="GO:0046677">
    <property type="term" value="P:response to antibiotic"/>
    <property type="evidence" value="ECO:0007669"/>
    <property type="project" value="UniProtKB-KW"/>
</dbReference>
<evidence type="ECO:0000259" key="29">
    <source>
        <dbReference type="Pfam" id="PF00912"/>
    </source>
</evidence>
<evidence type="ECO:0000256" key="26">
    <source>
        <dbReference type="ARBA" id="ARBA00060592"/>
    </source>
</evidence>
<dbReference type="InterPro" id="IPR023346">
    <property type="entry name" value="Lysozyme-like_dom_sf"/>
</dbReference>
<evidence type="ECO:0000256" key="6">
    <source>
        <dbReference type="ARBA" id="ARBA00018638"/>
    </source>
</evidence>
<dbReference type="Gene3D" id="3.40.710.10">
    <property type="entry name" value="DD-peptidase/beta-lactamase superfamily"/>
    <property type="match status" value="2"/>
</dbReference>
<dbReference type="Proteomes" id="UP000480854">
    <property type="component" value="Unassembled WGS sequence"/>
</dbReference>
<feature type="domain" description="Glycosyl transferase family 51" evidence="29">
    <location>
        <begin position="55"/>
        <end position="232"/>
    </location>
</feature>
<dbReference type="InterPro" id="IPR001460">
    <property type="entry name" value="PCN-bd_Tpept"/>
</dbReference>
<evidence type="ECO:0000259" key="30">
    <source>
        <dbReference type="Pfam" id="PF17092"/>
    </source>
</evidence>
<dbReference type="GO" id="GO:0006508">
    <property type="term" value="P:proteolysis"/>
    <property type="evidence" value="ECO:0007669"/>
    <property type="project" value="UniProtKB-KW"/>
</dbReference>
<dbReference type="RefSeq" id="WP_149470392.1">
    <property type="nucleotide sequence ID" value="NZ_QOKW01000015.1"/>
</dbReference>
<comment type="subcellular location">
    <subcellularLocation>
        <location evidence="1">Cell inner membrane</location>
        <topology evidence="1">Single-pass type II membrane protein</topology>
    </subcellularLocation>
</comment>
<comment type="catalytic activity">
    <reaction evidence="25">
        <text>[GlcNAc-(1-&gt;4)-Mur2Ac(oyl-L-Ala-gamma-D-Glu-L-Lys-D-Ala-D-Ala)](n)-di-trans,octa-cis-undecaprenyl diphosphate + beta-D-GlcNAc-(1-&gt;4)-Mur2Ac(oyl-L-Ala-gamma-D-Glu-L-Lys-D-Ala-D-Ala)-di-trans,octa-cis-undecaprenyl diphosphate = [GlcNAc-(1-&gt;4)-Mur2Ac(oyl-L-Ala-gamma-D-Glu-L-Lys-D-Ala-D-Ala)](n+1)-di-trans,octa-cis-undecaprenyl diphosphate + di-trans,octa-cis-undecaprenyl diphosphate + H(+)</text>
        <dbReference type="Rhea" id="RHEA:23708"/>
        <dbReference type="Rhea" id="RHEA-COMP:9602"/>
        <dbReference type="Rhea" id="RHEA-COMP:9603"/>
        <dbReference type="ChEBI" id="CHEBI:15378"/>
        <dbReference type="ChEBI" id="CHEBI:58405"/>
        <dbReference type="ChEBI" id="CHEBI:60033"/>
        <dbReference type="ChEBI" id="CHEBI:78435"/>
        <dbReference type="EC" id="2.4.99.28"/>
    </reaction>
</comment>
<keyword evidence="10" id="KW-0645">Protease</keyword>
<evidence type="ECO:0000256" key="14">
    <source>
        <dbReference type="ARBA" id="ARBA00022801"/>
    </source>
</evidence>
<gene>
    <name evidence="31" type="ORF">DS843_18805</name>
</gene>
<keyword evidence="13" id="KW-0812">Transmembrane</keyword>
<keyword evidence="16" id="KW-0735">Signal-anchor</keyword>
<evidence type="ECO:0000313" key="31">
    <source>
        <dbReference type="EMBL" id="KAA0678798.1"/>
    </source>
</evidence>
<evidence type="ECO:0000256" key="16">
    <source>
        <dbReference type="ARBA" id="ARBA00022968"/>
    </source>
</evidence>
<name>A0A9W7TUN0_9PROT</name>
<keyword evidence="32" id="KW-1185">Reference proteome</keyword>
<evidence type="ECO:0000256" key="18">
    <source>
        <dbReference type="ARBA" id="ARBA00022989"/>
    </source>
</evidence>
<dbReference type="GO" id="GO:0009002">
    <property type="term" value="F:serine-type D-Ala-D-Ala carboxypeptidase activity"/>
    <property type="evidence" value="ECO:0007669"/>
    <property type="project" value="UniProtKB-EC"/>
</dbReference>
<dbReference type="PANTHER" id="PTHR32282">
    <property type="entry name" value="BINDING PROTEIN TRANSPEPTIDASE, PUTATIVE-RELATED"/>
    <property type="match status" value="1"/>
</dbReference>
<evidence type="ECO:0000256" key="2">
    <source>
        <dbReference type="ARBA" id="ARBA00004752"/>
    </source>
</evidence>
<sequence length="836" mass="91355">MRLILSVLMAFVMLALAGAGVLVYMLDHYDHELPDYKKLANYEPPVTTRVHAGDGRLLAEFASEKRVFVPIDAMPKRVTNAFLSAEDKNFYDHKGIDPVGIARAILTNVENLGRDRRPMGASTITQQVAKNMLLTNEVSFSRKIKEAILAIRIERAFTKDRILELYLNEIFLGYRSYGVAAAALNYFNKALDELDIEEAAYLAALPKAPSNYHPERQRDAAMARRNWVIGRMAEDGHITPEEAKIAQSKPLLVRKRDEQEYVTSEYFAEEVRRELVKLYGEQSLYEGGLSVRASMDPVLQQAATKALRTGLVQYDRRHGYRGPVGKMENFDNWAKKLASMAPPPGSEGWHLAVVLKDDDAAALDIGLPDGSRGRVPLAELRWARAQRDDNRLGPEIRRPSDVAKLGDLILVEAAGKDDKGKEPPPGTYALRQVPAVQGGLVALDPHTGRVLAMVGGFSPQMSSFNRATQAMRQPGSSFKPFVYLAALNQGFTPSSLVMDAPFEYDPGHGQPIWKPENYSHEFYGPTPLRAGIEKSRNVMTVRLAQAVGMDKVKALAQNFGITDNLQPYLPMSLGAGETTVLRMATAYAMLANGGKRVNPTFIDRVQDRNGKTIFRHDTRPCGTCNQVPWNDGLAVPAVPDTREQVNDPRTVYQMVSMLEGVVQRGTATRLLSLGKPLAGKTGTTNDSHDAWFMGFSPNLVVGTYIGFDQPRSLGAKETGGSAAVPVFKDVMEVALKDQPATPFRVPRGLRLVRVNPENGRLAQPGERKAIWEAFIPGTEPNPDQPQMVLDGSAHAADAGWTGGVPGGDPAAQQQPGGWGAPAAPPSAATVGTGGLY</sequence>
<comment type="catalytic activity">
    <reaction evidence="23">
        <text>Preferential cleavage: (Ac)2-L-Lys-D-Ala-|-D-Ala. Also transpeptidation of peptidyl-alanyl moieties that are N-acyl substituents of D-alanine.</text>
        <dbReference type="EC" id="3.4.16.4"/>
    </reaction>
</comment>
<evidence type="ECO:0000256" key="11">
    <source>
        <dbReference type="ARBA" id="ARBA00022676"/>
    </source>
</evidence>
<dbReference type="SUPFAM" id="SSF56601">
    <property type="entry name" value="beta-lactamase/transpeptidase-like"/>
    <property type="match status" value="1"/>
</dbReference>
<evidence type="ECO:0000256" key="22">
    <source>
        <dbReference type="ARBA" id="ARBA00023316"/>
    </source>
</evidence>
<dbReference type="InterPro" id="IPR031376">
    <property type="entry name" value="PCB_OB"/>
</dbReference>
<proteinExistence type="inferred from homology"/>
<evidence type="ECO:0000256" key="15">
    <source>
        <dbReference type="ARBA" id="ARBA00022960"/>
    </source>
</evidence>
<keyword evidence="15" id="KW-0133">Cell shape</keyword>
<reference evidence="31 32" key="1">
    <citation type="submission" date="2018-07" db="EMBL/GenBank/DDBJ databases">
        <title>Genome sequence of Azospirillum sp. ATCC 49961.</title>
        <authorList>
            <person name="Sant'Anna F.H."/>
            <person name="Baldani J.I."/>
            <person name="Zilli J.E."/>
            <person name="Reis V.M."/>
            <person name="Hartmann A."/>
            <person name="Cruz L."/>
            <person name="de Souza E.M."/>
            <person name="de Oliveira Pedrosa F."/>
            <person name="Passaglia L.M.P."/>
        </authorList>
    </citation>
    <scope>NUCLEOTIDE SEQUENCE [LARGE SCALE GENOMIC DNA]</scope>
    <source>
        <strain evidence="31 32">ATCC 49961</strain>
    </source>
</reference>
<dbReference type="AlphaFoldDB" id="A0A9W7TUN0"/>